<organism evidence="1 2">
    <name type="scientific">Portunus trituberculatus</name>
    <name type="common">Swimming crab</name>
    <name type="synonym">Neptunus trituberculatus</name>
    <dbReference type="NCBI Taxonomy" id="210409"/>
    <lineage>
        <taxon>Eukaryota</taxon>
        <taxon>Metazoa</taxon>
        <taxon>Ecdysozoa</taxon>
        <taxon>Arthropoda</taxon>
        <taxon>Crustacea</taxon>
        <taxon>Multicrustacea</taxon>
        <taxon>Malacostraca</taxon>
        <taxon>Eumalacostraca</taxon>
        <taxon>Eucarida</taxon>
        <taxon>Decapoda</taxon>
        <taxon>Pleocyemata</taxon>
        <taxon>Brachyura</taxon>
        <taxon>Eubrachyura</taxon>
        <taxon>Portunoidea</taxon>
        <taxon>Portunidae</taxon>
        <taxon>Portuninae</taxon>
        <taxon>Portunus</taxon>
    </lineage>
</organism>
<accession>A0A5B7E0D2</accession>
<dbReference type="Proteomes" id="UP000324222">
    <property type="component" value="Unassembled WGS sequence"/>
</dbReference>
<proteinExistence type="predicted"/>
<dbReference type="EMBL" id="VSRR010001651">
    <property type="protein sequence ID" value="MPC26787.1"/>
    <property type="molecule type" value="Genomic_DNA"/>
</dbReference>
<comment type="caution">
    <text evidence="1">The sequence shown here is derived from an EMBL/GenBank/DDBJ whole genome shotgun (WGS) entry which is preliminary data.</text>
</comment>
<dbReference type="OrthoDB" id="2314520at2759"/>
<dbReference type="AlphaFoldDB" id="A0A5B7E0D2"/>
<name>A0A5B7E0D2_PORTR</name>
<evidence type="ECO:0000313" key="1">
    <source>
        <dbReference type="EMBL" id="MPC26787.1"/>
    </source>
</evidence>
<gene>
    <name evidence="1" type="ORF">E2C01_019937</name>
</gene>
<evidence type="ECO:0000313" key="2">
    <source>
        <dbReference type="Proteomes" id="UP000324222"/>
    </source>
</evidence>
<reference evidence="1 2" key="1">
    <citation type="submission" date="2019-05" db="EMBL/GenBank/DDBJ databases">
        <title>Another draft genome of Portunus trituberculatus and its Hox gene families provides insights of decapod evolution.</title>
        <authorList>
            <person name="Jeong J.-H."/>
            <person name="Song I."/>
            <person name="Kim S."/>
            <person name="Choi T."/>
            <person name="Kim D."/>
            <person name="Ryu S."/>
            <person name="Kim W."/>
        </authorList>
    </citation>
    <scope>NUCLEOTIDE SEQUENCE [LARGE SCALE GENOMIC DNA]</scope>
    <source>
        <tissue evidence="1">Muscle</tissue>
    </source>
</reference>
<keyword evidence="2" id="KW-1185">Reference proteome</keyword>
<sequence>MVDITGRVTALSHSFRVLDGFMFFLKLDSGGETEHILVKEPKFQEWHLVVERGKLAKANKNWTYRKRLTEVPFPKQG</sequence>
<protein>
    <submittedName>
        <fullName evidence="1">Uncharacterized protein</fullName>
    </submittedName>
</protein>